<dbReference type="GO" id="GO:0046872">
    <property type="term" value="F:metal ion binding"/>
    <property type="evidence" value="ECO:0007669"/>
    <property type="project" value="UniProtKB-KW"/>
</dbReference>
<dbReference type="GO" id="GO:0020037">
    <property type="term" value="F:heme binding"/>
    <property type="evidence" value="ECO:0007669"/>
    <property type="project" value="TreeGrafter"/>
</dbReference>
<dbReference type="EMBL" id="HBHQ01025140">
    <property type="protein sequence ID" value="CAD9825116.1"/>
    <property type="molecule type" value="Transcribed_RNA"/>
</dbReference>
<proteinExistence type="inferred from homology"/>
<evidence type="ECO:0000256" key="1">
    <source>
        <dbReference type="ARBA" id="ARBA00022617"/>
    </source>
</evidence>
<dbReference type="SUPFAM" id="SSF55856">
    <property type="entry name" value="Cytochrome b5-like heme/steroid binding domain"/>
    <property type="match status" value="1"/>
</dbReference>
<dbReference type="GO" id="GO:0016020">
    <property type="term" value="C:membrane"/>
    <property type="evidence" value="ECO:0007669"/>
    <property type="project" value="TreeGrafter"/>
</dbReference>
<sequence length="401" mass="45031">MGNVKRPPKSVSPPEDRFARTAASKVEIEDECILTIRGERYNMTSWANAHPGGASILRKFHGRDATRVFDATGHSPEAHAMLHQFRIIDNDKVVEETSTNIVPEHKIPRWRTKLFTKEDPIGIHKYMGVFVLLHYAFRYSQMYVGDPTAGLGNRIGKGPGIVGPLCLIPHAILSLSSLIFHTVPKERVVGKPMIWQEFRIHNIIFGVRSVLTAGLSWLSIYKGHAPAFRKLAVVGCSLSVLIANWAADEGTKRLRINNSESTTATMPYWDGCSLETQKKFKSFYAYCQFMATLACLAVGNPAWCLAVLLPIQLASLLMTLVRKGIISAKTYHIGYTISLVMPFIVGFRSLFYSFVEFPMMLIIAAILYQLRRRGISKYTLWAPLVAGRILIGDQIINYDIW</sequence>
<dbReference type="PROSITE" id="PS50255">
    <property type="entry name" value="CYTOCHROME_B5_2"/>
    <property type="match status" value="1"/>
</dbReference>
<keyword evidence="5" id="KW-1133">Transmembrane helix</keyword>
<keyword evidence="5" id="KW-0812">Transmembrane</keyword>
<dbReference type="PANTHER" id="PTHR19359">
    <property type="entry name" value="CYTOCHROME B5"/>
    <property type="match status" value="1"/>
</dbReference>
<dbReference type="SMART" id="SM01117">
    <property type="entry name" value="Cyt-b5"/>
    <property type="match status" value="1"/>
</dbReference>
<protein>
    <recommendedName>
        <fullName evidence="6">Cytochrome b5 heme-binding domain-containing protein</fullName>
    </recommendedName>
</protein>
<evidence type="ECO:0000256" key="5">
    <source>
        <dbReference type="SAM" id="Phobius"/>
    </source>
</evidence>
<organism evidence="7">
    <name type="scientific">Attheya septentrionalis</name>
    <dbReference type="NCBI Taxonomy" id="420275"/>
    <lineage>
        <taxon>Eukaryota</taxon>
        <taxon>Sar</taxon>
        <taxon>Stramenopiles</taxon>
        <taxon>Ochrophyta</taxon>
        <taxon>Bacillariophyta</taxon>
        <taxon>Coscinodiscophyceae</taxon>
        <taxon>Chaetocerotophycidae</taxon>
        <taxon>Chaetocerotales</taxon>
        <taxon>Attheyaceae</taxon>
        <taxon>Attheya</taxon>
    </lineage>
</organism>
<dbReference type="Gene3D" id="3.10.120.10">
    <property type="entry name" value="Cytochrome b5-like heme/steroid binding domain"/>
    <property type="match status" value="1"/>
</dbReference>
<evidence type="ECO:0000256" key="4">
    <source>
        <dbReference type="ARBA" id="ARBA00038168"/>
    </source>
</evidence>
<feature type="transmembrane region" description="Helical" evidence="5">
    <location>
        <begin position="203"/>
        <end position="221"/>
    </location>
</feature>
<evidence type="ECO:0000256" key="2">
    <source>
        <dbReference type="ARBA" id="ARBA00022723"/>
    </source>
</evidence>
<dbReference type="InterPro" id="IPR036400">
    <property type="entry name" value="Cyt_B5-like_heme/steroid_sf"/>
</dbReference>
<feature type="transmembrane region" description="Helical" evidence="5">
    <location>
        <begin position="351"/>
        <end position="370"/>
    </location>
</feature>
<evidence type="ECO:0000256" key="3">
    <source>
        <dbReference type="ARBA" id="ARBA00023004"/>
    </source>
</evidence>
<gene>
    <name evidence="7" type="ORF">ASEP1449_LOCUS16950</name>
</gene>
<keyword evidence="1" id="KW-0349">Heme</keyword>
<comment type="similarity">
    <text evidence="4">Belongs to the cytochrome b5 family.</text>
</comment>
<dbReference type="AlphaFoldDB" id="A0A7S2UNA3"/>
<evidence type="ECO:0000259" key="6">
    <source>
        <dbReference type="PROSITE" id="PS50255"/>
    </source>
</evidence>
<name>A0A7S2UNA3_9STRA</name>
<keyword evidence="3" id="KW-0408">Iron</keyword>
<reference evidence="7" key="1">
    <citation type="submission" date="2021-01" db="EMBL/GenBank/DDBJ databases">
        <authorList>
            <person name="Corre E."/>
            <person name="Pelletier E."/>
            <person name="Niang G."/>
            <person name="Scheremetjew M."/>
            <person name="Finn R."/>
            <person name="Kale V."/>
            <person name="Holt S."/>
            <person name="Cochrane G."/>
            <person name="Meng A."/>
            <person name="Brown T."/>
            <person name="Cohen L."/>
        </authorList>
    </citation>
    <scope>NUCLEOTIDE SEQUENCE</scope>
    <source>
        <strain evidence="7">CCMP2084</strain>
    </source>
</reference>
<feature type="transmembrane region" description="Helical" evidence="5">
    <location>
        <begin position="161"/>
        <end position="183"/>
    </location>
</feature>
<feature type="transmembrane region" description="Helical" evidence="5">
    <location>
        <begin position="328"/>
        <end position="345"/>
    </location>
</feature>
<accession>A0A7S2UNA3</accession>
<keyword evidence="5" id="KW-0472">Membrane</keyword>
<dbReference type="InterPro" id="IPR001199">
    <property type="entry name" value="Cyt_B5-like_heme/steroid-bd"/>
</dbReference>
<keyword evidence="2" id="KW-0479">Metal-binding</keyword>
<dbReference type="InterPro" id="IPR050668">
    <property type="entry name" value="Cytochrome_b5"/>
</dbReference>
<dbReference type="Pfam" id="PF00173">
    <property type="entry name" value="Cyt-b5"/>
    <property type="match status" value="1"/>
</dbReference>
<evidence type="ECO:0000313" key="7">
    <source>
        <dbReference type="EMBL" id="CAD9825116.1"/>
    </source>
</evidence>
<feature type="domain" description="Cytochrome b5 heme-binding" evidence="6">
    <location>
        <begin position="15"/>
        <end position="87"/>
    </location>
</feature>